<dbReference type="Proteomes" id="UP000294257">
    <property type="component" value="Unassembled WGS sequence"/>
</dbReference>
<feature type="transmembrane region" description="Helical" evidence="2">
    <location>
        <begin position="158"/>
        <end position="179"/>
    </location>
</feature>
<gene>
    <name evidence="3" type="ORF">EV193_10956</name>
</gene>
<protein>
    <submittedName>
        <fullName evidence="3">Uncharacterized protein</fullName>
    </submittedName>
</protein>
<keyword evidence="2" id="KW-0812">Transmembrane</keyword>
<sequence>MIESPGRTGWRNGIIAAGLLVLAAGLVVWTTFTDLVTVDTLRTSGGRETGTSRTLGMWGTDTVRIPERPNGTTHDTTMLGLVALAAAALLVICAVLLLIARTGRGPGIARLLTGIATGATVGMALLVMLLVTFQHSQTNEAMESGSSSSQRYEASTGLGLWLLIIAGVATLAALVLALTGRTAPATETKPGSVGSSVLSGLLLLAAAGLVIGGSFGALFSFSSERRGSTSGFSRSLWSVTQTSSRGDRTNEIAQFGVAAIVAAVLLVVAAALAVLSAYAVSSRQPARSGRLIGTVGFGILVATVLTVTVASIEALVDIAAEDVSPGETVNASLGLGSYLLFGALVVAVVGIVFGPRALPVGGPQWTQMPDTPTPPMGVPITQSDPTQPVVAQPVVAQEDPPTEPKPEPAPAPEQQEPDATPPRD</sequence>
<keyword evidence="2" id="KW-0472">Membrane</keyword>
<comment type="caution">
    <text evidence="3">The sequence shown here is derived from an EMBL/GenBank/DDBJ whole genome shotgun (WGS) entry which is preliminary data.</text>
</comment>
<dbReference type="RefSeq" id="WP_130346597.1">
    <property type="nucleotide sequence ID" value="NZ_SGWQ01000009.1"/>
</dbReference>
<reference evidence="3 4" key="1">
    <citation type="submission" date="2019-02" db="EMBL/GenBank/DDBJ databases">
        <title>Genomic Encyclopedia of Type Strains, Phase IV (KMG-IV): sequencing the most valuable type-strain genomes for metagenomic binning, comparative biology and taxonomic classification.</title>
        <authorList>
            <person name="Goeker M."/>
        </authorList>
    </citation>
    <scope>NUCLEOTIDE SEQUENCE [LARGE SCALE GENOMIC DNA]</scope>
    <source>
        <strain evidence="3 4">DSM 101727</strain>
    </source>
</reference>
<evidence type="ECO:0000313" key="4">
    <source>
        <dbReference type="Proteomes" id="UP000294257"/>
    </source>
</evidence>
<keyword evidence="2" id="KW-1133">Transmembrane helix</keyword>
<evidence type="ECO:0000256" key="2">
    <source>
        <dbReference type="SAM" id="Phobius"/>
    </source>
</evidence>
<feature type="transmembrane region" description="Helical" evidence="2">
    <location>
        <begin position="252"/>
        <end position="279"/>
    </location>
</feature>
<feature type="transmembrane region" description="Helical" evidence="2">
    <location>
        <begin position="111"/>
        <end position="133"/>
    </location>
</feature>
<feature type="compositionally biased region" description="Low complexity" evidence="1">
    <location>
        <begin position="387"/>
        <end position="399"/>
    </location>
</feature>
<organism evidence="3 4">
    <name type="scientific">Herbihabitans rhizosphaerae</name>
    <dbReference type="NCBI Taxonomy" id="1872711"/>
    <lineage>
        <taxon>Bacteria</taxon>
        <taxon>Bacillati</taxon>
        <taxon>Actinomycetota</taxon>
        <taxon>Actinomycetes</taxon>
        <taxon>Pseudonocardiales</taxon>
        <taxon>Pseudonocardiaceae</taxon>
        <taxon>Herbihabitans</taxon>
    </lineage>
</organism>
<name>A0A4Q7KGL8_9PSEU</name>
<proteinExistence type="predicted"/>
<keyword evidence="4" id="KW-1185">Reference proteome</keyword>
<dbReference type="AlphaFoldDB" id="A0A4Q7KGL8"/>
<feature type="transmembrane region" description="Helical" evidence="2">
    <location>
        <begin position="78"/>
        <end position="99"/>
    </location>
</feature>
<feature type="transmembrane region" description="Helical" evidence="2">
    <location>
        <begin position="335"/>
        <end position="354"/>
    </location>
</feature>
<feature type="transmembrane region" description="Helical" evidence="2">
    <location>
        <begin position="12"/>
        <end position="32"/>
    </location>
</feature>
<dbReference type="EMBL" id="SGWQ01000009">
    <property type="protein sequence ID" value="RZS34269.1"/>
    <property type="molecule type" value="Genomic_DNA"/>
</dbReference>
<accession>A0A4Q7KGL8</accession>
<evidence type="ECO:0000256" key="1">
    <source>
        <dbReference type="SAM" id="MobiDB-lite"/>
    </source>
</evidence>
<feature type="transmembrane region" description="Helical" evidence="2">
    <location>
        <begin position="200"/>
        <end position="221"/>
    </location>
</feature>
<feature type="transmembrane region" description="Helical" evidence="2">
    <location>
        <begin position="291"/>
        <end position="315"/>
    </location>
</feature>
<evidence type="ECO:0000313" key="3">
    <source>
        <dbReference type="EMBL" id="RZS34269.1"/>
    </source>
</evidence>
<feature type="region of interest" description="Disordered" evidence="1">
    <location>
        <begin position="362"/>
        <end position="424"/>
    </location>
</feature>